<evidence type="ECO:0000313" key="3">
    <source>
        <dbReference type="Proteomes" id="UP001342631"/>
    </source>
</evidence>
<keyword evidence="3" id="KW-1185">Reference proteome</keyword>
<protein>
    <submittedName>
        <fullName evidence="2">Uncharacterized protein</fullName>
    </submittedName>
</protein>
<comment type="caution">
    <text evidence="2">The sequence shown here is derived from an EMBL/GenBank/DDBJ whole genome shotgun (WGS) entry which is preliminary data.</text>
</comment>
<evidence type="ECO:0000256" key="1">
    <source>
        <dbReference type="SAM" id="SignalP"/>
    </source>
</evidence>
<organism evidence="2 3">
    <name type="scientific">Corallococcus caeni</name>
    <dbReference type="NCBI Taxonomy" id="3082388"/>
    <lineage>
        <taxon>Bacteria</taxon>
        <taxon>Pseudomonadati</taxon>
        <taxon>Myxococcota</taxon>
        <taxon>Myxococcia</taxon>
        <taxon>Myxococcales</taxon>
        <taxon>Cystobacterineae</taxon>
        <taxon>Myxococcaceae</taxon>
        <taxon>Corallococcus</taxon>
    </lineage>
</organism>
<proteinExistence type="predicted"/>
<dbReference type="Proteomes" id="UP001342631">
    <property type="component" value="Unassembled WGS sequence"/>
</dbReference>
<gene>
    <name evidence="2" type="ORF">ASNO1_71660</name>
</gene>
<dbReference type="EMBL" id="BTTX01000010">
    <property type="protein sequence ID" value="GMU10912.1"/>
    <property type="molecule type" value="Genomic_DNA"/>
</dbReference>
<feature type="chain" id="PRO_5046260155" evidence="1">
    <location>
        <begin position="44"/>
        <end position="749"/>
    </location>
</feature>
<keyword evidence="1" id="KW-0732">Signal</keyword>
<sequence>MTPLWFKAFDKGFPDIMKNRKNVVRGACALTVAVGLIPGAAMAQDSGPKLTIGGTTYTKYLWGTQRDQGALYNFTTVPGEGYGDNGIGTELELLLNAKISPQVEVNGRIHSRFNQNFWTNFGGFGGRNPPTNCTAGDCGEFDPRSNQYIKLRGMSVTLRPGYLIDSALIGATDLGQFDPFVIGRVRYIDRDNAAAIMLQGSNFDRKLTWDAARISLPRLWAGPNFSTGAFHARDAAYGFQAKYTASELFDVGGIFQYANDQEVNTEDTNFDDGRDLTPRYRNGVGGLKAGLHMGSWLDVRGAVYSSYSNADPVLSPANFGGIGGYSAVLAGHHTDQTYMLNASLNDPLDVGLSFNFQLFSIGADYVAVMASRREADVLLTEGHDGSFAFPGPSNAAYGIYKGNPTRIGYGGWTSEAQQVATINVDNDFTDFDEPMAETAIGWKGVTANPVYTNGALELGGEYSFITYNTNWQAYGNDQESLNNTTYPGTELDSGVGHNFRTAYQPFQDKKTHLVALRAKYVVDVLKGIDVFGKFKYIHETDKRLNDPRFLPFQSGACAGGGVACDNSLRNEYSPGNSTADLYRNPDVITNSQGETGYEFKPFDNVADDDRLLDYTTFTAGAGYQFTDDLYVSASYSKFFADLLDGNTAFQAYNNHEMASGKHNKNQVLVKARYILSGVEFGLEGQYAFGSFRPDFGDGFVVQYADETIAADHGVAVGSRGFVNRNKGWNSLEERNFEQMRVKAFMKAQF</sequence>
<feature type="signal peptide" evidence="1">
    <location>
        <begin position="1"/>
        <end position="43"/>
    </location>
</feature>
<name>A0ABQ6R491_9BACT</name>
<evidence type="ECO:0000313" key="2">
    <source>
        <dbReference type="EMBL" id="GMU10912.1"/>
    </source>
</evidence>
<reference evidence="2 3" key="1">
    <citation type="journal article" date="2024" name="Arch. Microbiol.">
        <title>Corallococcus caeni sp. nov., a novel myxobacterium isolated from activated sludge.</title>
        <authorList>
            <person name="Tomita S."/>
            <person name="Nakai R."/>
            <person name="Kuroda K."/>
            <person name="Kurashita H."/>
            <person name="Hatamoto M."/>
            <person name="Yamaguchi T."/>
            <person name="Narihiro T."/>
        </authorList>
    </citation>
    <scope>NUCLEOTIDE SEQUENCE [LARGE SCALE GENOMIC DNA]</scope>
    <source>
        <strain evidence="2 3">NO1</strain>
    </source>
</reference>
<accession>A0ABQ6R491</accession>